<evidence type="ECO:0000259" key="6">
    <source>
        <dbReference type="PROSITE" id="PS50011"/>
    </source>
</evidence>
<dbReference type="EMBL" id="CP029534">
    <property type="protein sequence ID" value="AYU83091.1"/>
    <property type="molecule type" value="Genomic_DNA"/>
</dbReference>
<dbReference type="InterPro" id="IPR050660">
    <property type="entry name" value="NEK_Ser/Thr_kinase"/>
</dbReference>
<dbReference type="OrthoDB" id="273251at2759"/>
<dbReference type="Proteomes" id="UP000274082">
    <property type="component" value="Chromosome 35"/>
</dbReference>
<accession>A0A3Q8IVC2</accession>
<reference evidence="7 8" key="1">
    <citation type="journal article" date="2018" name="Sci. Rep.">
        <title>A complete Leishmania donovani reference genome identifies novel genetic variations associated with virulence.</title>
        <authorList>
            <person name="Lypaczewski P."/>
            <person name="Hoshizaki J."/>
            <person name="Zhang W.-W."/>
            <person name="McCall L.-I."/>
            <person name="Torcivia-Rodriguez J."/>
            <person name="Simonyan V."/>
            <person name="Kaur A."/>
            <person name="Dewar K."/>
            <person name="Matlashewski G."/>
        </authorList>
    </citation>
    <scope>NUCLEOTIDE SEQUENCE [LARGE SCALE GENOMIC DNA]</scope>
    <source>
        <strain evidence="7 8">LdCL</strain>
    </source>
</reference>
<evidence type="ECO:0000313" key="8">
    <source>
        <dbReference type="Proteomes" id="UP000274082"/>
    </source>
</evidence>
<dbReference type="VEuPathDB" id="TriTrypDB:LdCL_350034100"/>
<evidence type="ECO:0000256" key="2">
    <source>
        <dbReference type="ARBA" id="ARBA00022741"/>
    </source>
</evidence>
<feature type="compositionally biased region" description="Polar residues" evidence="5">
    <location>
        <begin position="156"/>
        <end position="169"/>
    </location>
</feature>
<dbReference type="VEuPathDB" id="TriTrypDB:LdBPK_352920.1"/>
<evidence type="ECO:0000313" key="7">
    <source>
        <dbReference type="EMBL" id="AYU83091.1"/>
    </source>
</evidence>
<dbReference type="Gene3D" id="1.10.510.10">
    <property type="entry name" value="Transferase(Phosphotransferase) domain 1"/>
    <property type="match status" value="1"/>
</dbReference>
<gene>
    <name evidence="7" type="ORF">LdCL_350034100</name>
</gene>
<dbReference type="SUPFAM" id="SSF56112">
    <property type="entry name" value="Protein kinase-like (PK-like)"/>
    <property type="match status" value="1"/>
</dbReference>
<protein>
    <submittedName>
        <fullName evidence="7">Protein kinase, putative</fullName>
    </submittedName>
</protein>
<dbReference type="VEuPathDB" id="TriTrypDB:LDHU3_35.3760"/>
<dbReference type="GO" id="GO:0005524">
    <property type="term" value="F:ATP binding"/>
    <property type="evidence" value="ECO:0007669"/>
    <property type="project" value="UniProtKB-KW"/>
</dbReference>
<sequence length="740" mass="79332">MSAVLVDTRGHEYRLEMVVDPERGSYGALFQQATTYRAQRILPPCTGDIPGLVEDNASGACAKSLASAALVTYIPLTTSLQESDITPEAASLHLVLQNIRLRRQVDHPYLRTLIDAFYMNQVPSSPSSTSGGVSSVVVTQGPGASPANPSPPRQNLVKQTGTAEDSGGTNWPAGAAVPALASSSAITALVVVEEYIEGCSLADYADAVAQRHLKQGNLQIQNDAAAIACQLAQVLLHLHAVGHVLCRDLPLDCVHMDINKGCVQVRLPLSAASMLDLVEGWASSAPAAVMASPRTTSIGESTSNAFGEGKCFVGAPEMSEMSDWNEISSAPCGAVPLYADVWALGLLMLQLCSLNHKNLSGATNATERLLVIRSHLPQPAALLPADTEEGMAELIRSCLECSPTKRPTLSMLLKSSAFAKHRSFTMREPNRAVISLAEAVKAIRRHGRTSASMQPAAPHSRTMSTIDADLPNKIVDDSLISLSLQNLHWTTPPSFRDVFAPLLVSPPETADPCEVPVGIASHDPTAAATTQSRQRPPPSLAAATKQALHDVALLHDRYRDICVMATQTSVPATTSAQKGAYAALWDRVQNTRQLPRDITTTTAIMGELTEHLAKLEQNDPKLCFRFMELLLEGFATCPSDIASVADSVALADTLFHASATDTAATGGAQPVRMEAPLEQATRRSVPEEKEAVFNVAETLRVMPSMPAHMISSDRAANTSSVLYNSWLRKQRKKHLKMDEY</sequence>
<dbReference type="PANTHER" id="PTHR43671">
    <property type="entry name" value="SERINE/THREONINE-PROTEIN KINASE NEK"/>
    <property type="match status" value="1"/>
</dbReference>
<evidence type="ECO:0000256" key="1">
    <source>
        <dbReference type="ARBA" id="ARBA00022679"/>
    </source>
</evidence>
<dbReference type="AlphaFoldDB" id="A0A3Q8IVC2"/>
<feature type="domain" description="Protein kinase" evidence="6">
    <location>
        <begin position="15"/>
        <end position="424"/>
    </location>
</feature>
<keyword evidence="2" id="KW-0547">Nucleotide-binding</keyword>
<keyword evidence="1" id="KW-0808">Transferase</keyword>
<name>A0A3Q8IVC2_LEIDO</name>
<dbReference type="PANTHER" id="PTHR43671:SF35">
    <property type="entry name" value="KINASE A, PUTATIVE-RELATED"/>
    <property type="match status" value="1"/>
</dbReference>
<dbReference type="GO" id="GO:0004674">
    <property type="term" value="F:protein serine/threonine kinase activity"/>
    <property type="evidence" value="ECO:0007669"/>
    <property type="project" value="TreeGrafter"/>
</dbReference>
<evidence type="ECO:0000256" key="5">
    <source>
        <dbReference type="SAM" id="MobiDB-lite"/>
    </source>
</evidence>
<proteinExistence type="predicted"/>
<feature type="region of interest" description="Disordered" evidence="5">
    <location>
        <begin position="125"/>
        <end position="169"/>
    </location>
</feature>
<evidence type="ECO:0000256" key="3">
    <source>
        <dbReference type="ARBA" id="ARBA00022777"/>
    </source>
</evidence>
<keyword evidence="4" id="KW-0067">ATP-binding</keyword>
<keyword evidence="3 7" id="KW-0418">Kinase</keyword>
<evidence type="ECO:0000256" key="4">
    <source>
        <dbReference type="ARBA" id="ARBA00022840"/>
    </source>
</evidence>
<dbReference type="InterPro" id="IPR011009">
    <property type="entry name" value="Kinase-like_dom_sf"/>
</dbReference>
<dbReference type="InterPro" id="IPR000719">
    <property type="entry name" value="Prot_kinase_dom"/>
</dbReference>
<keyword evidence="8" id="KW-1185">Reference proteome</keyword>
<dbReference type="PROSITE" id="PS50011">
    <property type="entry name" value="PROTEIN_KINASE_DOM"/>
    <property type="match status" value="1"/>
</dbReference>
<organism evidence="7 8">
    <name type="scientific">Leishmania donovani</name>
    <dbReference type="NCBI Taxonomy" id="5661"/>
    <lineage>
        <taxon>Eukaryota</taxon>
        <taxon>Discoba</taxon>
        <taxon>Euglenozoa</taxon>
        <taxon>Kinetoplastea</taxon>
        <taxon>Metakinetoplastina</taxon>
        <taxon>Trypanosomatida</taxon>
        <taxon>Trypanosomatidae</taxon>
        <taxon>Leishmaniinae</taxon>
        <taxon>Leishmania</taxon>
    </lineage>
</organism>
<feature type="compositionally biased region" description="Low complexity" evidence="5">
    <location>
        <begin position="125"/>
        <end position="147"/>
    </location>
</feature>